<dbReference type="InterPro" id="IPR001891">
    <property type="entry name" value="Malic_OxRdtase"/>
</dbReference>
<keyword evidence="7" id="KW-0560">Oxidoreductase</keyword>
<reference evidence="10" key="1">
    <citation type="submission" date="2021-01" db="EMBL/GenBank/DDBJ databases">
        <authorList>
            <person name="Corre E."/>
            <person name="Pelletier E."/>
            <person name="Niang G."/>
            <person name="Scheremetjew M."/>
            <person name="Finn R."/>
            <person name="Kale V."/>
            <person name="Holt S."/>
            <person name="Cochrane G."/>
            <person name="Meng A."/>
            <person name="Brown T."/>
            <person name="Cohen L."/>
        </authorList>
    </citation>
    <scope>NUCLEOTIDE SEQUENCE</scope>
    <source>
        <strain evidence="10">CCMP1661</strain>
    </source>
</reference>
<organism evidence="10">
    <name type="scientific">Fibrocapsa japonica</name>
    <dbReference type="NCBI Taxonomy" id="94617"/>
    <lineage>
        <taxon>Eukaryota</taxon>
        <taxon>Sar</taxon>
        <taxon>Stramenopiles</taxon>
        <taxon>Ochrophyta</taxon>
        <taxon>Raphidophyceae</taxon>
        <taxon>Chattonellales</taxon>
        <taxon>Chattonellaceae</taxon>
        <taxon>Fibrocapsa</taxon>
    </lineage>
</organism>
<dbReference type="Pfam" id="PF00390">
    <property type="entry name" value="malic"/>
    <property type="match status" value="1"/>
</dbReference>
<feature type="binding site" evidence="6">
    <location>
        <position position="245"/>
    </location>
    <ligand>
        <name>a divalent metal cation</name>
        <dbReference type="ChEBI" id="CHEBI:60240"/>
    </ligand>
</feature>
<dbReference type="AlphaFoldDB" id="A0A7S2UW90"/>
<comment type="similarity">
    <text evidence="2 7">Belongs to the malic enzymes family.</text>
</comment>
<name>A0A7S2UW90_9STRA</name>
<dbReference type="InterPro" id="IPR036291">
    <property type="entry name" value="NAD(P)-bd_dom_sf"/>
</dbReference>
<feature type="active site" description="Proton acceptor" evidence="4">
    <location>
        <position position="172"/>
    </location>
</feature>
<dbReference type="GO" id="GO:0004473">
    <property type="term" value="F:malate dehydrogenase (decarboxylating) (NADP+) activity"/>
    <property type="evidence" value="ECO:0007669"/>
    <property type="project" value="TreeGrafter"/>
</dbReference>
<evidence type="ECO:0000313" key="10">
    <source>
        <dbReference type="EMBL" id="CAD9861074.1"/>
    </source>
</evidence>
<evidence type="ECO:0000256" key="3">
    <source>
        <dbReference type="ARBA" id="ARBA00022723"/>
    </source>
</evidence>
<dbReference type="SMART" id="SM01274">
    <property type="entry name" value="malic"/>
    <property type="match status" value="1"/>
</dbReference>
<dbReference type="PROSITE" id="PS00331">
    <property type="entry name" value="MALIC_ENZYMES"/>
    <property type="match status" value="1"/>
</dbReference>
<gene>
    <name evidence="10" type="ORF">FJAP1339_LOCUS3596</name>
</gene>
<feature type="binding site" evidence="6">
    <location>
        <position position="244"/>
    </location>
    <ligand>
        <name>a divalent metal cation</name>
        <dbReference type="ChEBI" id="CHEBI:60240"/>
    </ligand>
</feature>
<dbReference type="InterPro" id="IPR015884">
    <property type="entry name" value="Malic_enzyme_CS"/>
</dbReference>
<dbReference type="NCBIfam" id="NF010052">
    <property type="entry name" value="PRK13529.1"/>
    <property type="match status" value="1"/>
</dbReference>
<feature type="binding site" evidence="6">
    <location>
        <position position="268"/>
    </location>
    <ligand>
        <name>a divalent metal cation</name>
        <dbReference type="ChEBI" id="CHEBI:60240"/>
    </ligand>
</feature>
<keyword evidence="3 6" id="KW-0479">Metal-binding</keyword>
<dbReference type="Gene3D" id="3.40.50.10380">
    <property type="entry name" value="Malic enzyme, N-terminal domain"/>
    <property type="match status" value="1"/>
</dbReference>
<dbReference type="PRINTS" id="PR00072">
    <property type="entry name" value="MALOXRDTASE"/>
</dbReference>
<dbReference type="InterPro" id="IPR012302">
    <property type="entry name" value="Malic_NAD-bd"/>
</dbReference>
<dbReference type="SMART" id="SM00919">
    <property type="entry name" value="Malic_M"/>
    <property type="match status" value="1"/>
</dbReference>
<evidence type="ECO:0000256" key="2">
    <source>
        <dbReference type="ARBA" id="ARBA00008785"/>
    </source>
</evidence>
<feature type="domain" description="Malic enzyme N-terminal" evidence="9">
    <location>
        <begin position="77"/>
        <end position="259"/>
    </location>
</feature>
<evidence type="ECO:0000259" key="8">
    <source>
        <dbReference type="SMART" id="SM00919"/>
    </source>
</evidence>
<dbReference type="GO" id="GO:0046872">
    <property type="term" value="F:metal ion binding"/>
    <property type="evidence" value="ECO:0007669"/>
    <property type="project" value="UniProtKB-KW"/>
</dbReference>
<evidence type="ECO:0000256" key="1">
    <source>
        <dbReference type="ARBA" id="ARBA00001936"/>
    </source>
</evidence>
<evidence type="ECO:0000256" key="7">
    <source>
        <dbReference type="RuleBase" id="RU003426"/>
    </source>
</evidence>
<dbReference type="PANTHER" id="PTHR23406:SF90">
    <property type="entry name" value="MALIC ENZYME-RELATED"/>
    <property type="match status" value="1"/>
</dbReference>
<feature type="active site" description="Proton donor" evidence="4">
    <location>
        <position position="100"/>
    </location>
</feature>
<evidence type="ECO:0000256" key="4">
    <source>
        <dbReference type="PIRSR" id="PIRSR000106-1"/>
    </source>
</evidence>
<dbReference type="InterPro" id="IPR037062">
    <property type="entry name" value="Malic_N_dom_sf"/>
</dbReference>
<comment type="cofactor">
    <cofactor evidence="1">
        <name>Mn(2+)</name>
        <dbReference type="ChEBI" id="CHEBI:29035"/>
    </cofactor>
</comment>
<feature type="binding site" evidence="5">
    <location>
        <position position="409"/>
    </location>
    <ligand>
        <name>(S)-malate</name>
        <dbReference type="ChEBI" id="CHEBI:15589"/>
    </ligand>
</feature>
<dbReference type="FunFam" id="3.40.50.720:FF:000635">
    <property type="entry name" value="NADP-dependent malic enzyme"/>
    <property type="match status" value="1"/>
</dbReference>
<accession>A0A7S2UW90</accession>
<feature type="binding site" evidence="5">
    <location>
        <position position="454"/>
    </location>
    <ligand>
        <name>(S)-malate</name>
        <dbReference type="ChEBI" id="CHEBI:15589"/>
    </ligand>
</feature>
<feature type="binding site" evidence="5">
    <location>
        <position position="154"/>
    </location>
    <ligand>
        <name>(S)-malate</name>
        <dbReference type="ChEBI" id="CHEBI:15589"/>
    </ligand>
</feature>
<proteinExistence type="inferred from homology"/>
<evidence type="ECO:0000256" key="6">
    <source>
        <dbReference type="PIRSR" id="PIRSR000106-3"/>
    </source>
</evidence>
<dbReference type="GO" id="GO:0006108">
    <property type="term" value="P:malate metabolic process"/>
    <property type="evidence" value="ECO:0007669"/>
    <property type="project" value="TreeGrafter"/>
</dbReference>
<dbReference type="SUPFAM" id="SSF51735">
    <property type="entry name" value="NAD(P)-binding Rossmann-fold domains"/>
    <property type="match status" value="1"/>
</dbReference>
<comment type="cofactor">
    <cofactor evidence="6">
        <name>Mg(2+)</name>
        <dbReference type="ChEBI" id="CHEBI:18420"/>
    </cofactor>
    <cofactor evidence="6">
        <name>Mn(2+)</name>
        <dbReference type="ChEBI" id="CHEBI:29035"/>
    </cofactor>
    <text evidence="6">Divalent metal cations. Prefers magnesium or manganese.</text>
</comment>
<dbReference type="PIRSF" id="PIRSF000106">
    <property type="entry name" value="ME"/>
    <property type="match status" value="1"/>
</dbReference>
<dbReference type="Pfam" id="PF03949">
    <property type="entry name" value="Malic_M"/>
    <property type="match status" value="1"/>
</dbReference>
<dbReference type="SUPFAM" id="SSF53223">
    <property type="entry name" value="Aminoacid dehydrogenase-like, N-terminal domain"/>
    <property type="match status" value="1"/>
</dbReference>
<dbReference type="PANTHER" id="PTHR23406">
    <property type="entry name" value="MALIC ENZYME-RELATED"/>
    <property type="match status" value="1"/>
</dbReference>
<dbReference type="InterPro" id="IPR012301">
    <property type="entry name" value="Malic_N_dom"/>
</dbReference>
<protein>
    <recommendedName>
        <fullName evidence="7">Malic enzyme</fullName>
    </recommendedName>
</protein>
<dbReference type="InterPro" id="IPR046346">
    <property type="entry name" value="Aminoacid_DH-like_N_sf"/>
</dbReference>
<evidence type="ECO:0000259" key="9">
    <source>
        <dbReference type="SMART" id="SM01274"/>
    </source>
</evidence>
<dbReference type="CDD" id="cd05312">
    <property type="entry name" value="NAD_bind_1_malic_enz"/>
    <property type="match status" value="1"/>
</dbReference>
<dbReference type="EMBL" id="HBHR01007322">
    <property type="protein sequence ID" value="CAD9861074.1"/>
    <property type="molecule type" value="Transcribed_RNA"/>
</dbReference>
<sequence>MGGQQSLEESSPGYVRMKVPAENKGLAFSNEEREKLRLHGLLPPAVIPLDLQVQRTMEQFRAKATRIEKYIFLQSIQDVNETLYYACLCRHTYEVMPFVYTPVVGQACIEFSHIYRQTPRGLYLPYTMKGRLREILDNWPYKDVRAIVFTDGERILGLGDQGVDGMGIPIGKLALYVACAGVAPQHCLPITLDVGTNNQEKRQDPFYMGLKMDRVRGDEYDEFLDEFIEAAKDAFGSNVMLQFEDFGNQNAFRLLDRWRHNALCFNDDIQGTAAVVLAGLMAAVRITGRPLYDSTVLFFGAGEAGVGIADLIAYSVHKEAEIPFDEARQRIFLVDSKGLVVKSRLKSLQHHKRAYAHDIPKCDTLLAAVEAIRPTTLIGVSTIPQSFTQEVVERMSYINQKPIIFALSNPTSKAECTAEQVYQWSNGSAVYASGSPFDPVTLPDGRTFVPGQGNNAYVFPGIGLGVTVAKATRLRVEDMYAAALALAQTVPEKRLKAGCVYPHLNSIRQVSVEVAAAVASHCIKRGDTLLEEKPSDIKELCRQSQYMPEY</sequence>
<feature type="domain" description="Malic enzyme NAD-binding" evidence="8">
    <location>
        <begin position="269"/>
        <end position="523"/>
    </location>
</feature>
<evidence type="ECO:0000256" key="5">
    <source>
        <dbReference type="PIRSR" id="PIRSR000106-2"/>
    </source>
</evidence>
<dbReference type="Gene3D" id="3.40.50.720">
    <property type="entry name" value="NAD(P)-binding Rossmann-like Domain"/>
    <property type="match status" value="1"/>
</dbReference>
<dbReference type="GO" id="GO:0051287">
    <property type="term" value="F:NAD binding"/>
    <property type="evidence" value="ECO:0007669"/>
    <property type="project" value="InterPro"/>
</dbReference>